<dbReference type="PANTHER" id="PTHR37844">
    <property type="entry name" value="SER/THR PROTEIN PHOSPHATASE SUPERFAMILY (AFU_ORTHOLOGUE AFUA_1G14840)"/>
    <property type="match status" value="1"/>
</dbReference>
<gene>
    <name evidence="2" type="ORF">SAMN05216550_113149</name>
</gene>
<evidence type="ECO:0000313" key="3">
    <source>
        <dbReference type="Proteomes" id="UP000183529"/>
    </source>
</evidence>
<accession>A0AAQ1GJ79</accession>
<dbReference type="Pfam" id="PF00149">
    <property type="entry name" value="Metallophos"/>
    <property type="match status" value="1"/>
</dbReference>
<dbReference type="AlphaFoldDB" id="A0AAQ1GJ79"/>
<evidence type="ECO:0000259" key="1">
    <source>
        <dbReference type="Pfam" id="PF00149"/>
    </source>
</evidence>
<dbReference type="GO" id="GO:0016787">
    <property type="term" value="F:hydrolase activity"/>
    <property type="evidence" value="ECO:0007669"/>
    <property type="project" value="InterPro"/>
</dbReference>
<reference evidence="2 3" key="1">
    <citation type="submission" date="2016-10" db="EMBL/GenBank/DDBJ databases">
        <authorList>
            <person name="Varghese N."/>
            <person name="Submissions S."/>
        </authorList>
    </citation>
    <scope>NUCLEOTIDE SEQUENCE [LARGE SCALE GENOMIC DNA]</scope>
    <source>
        <strain evidence="2 3">LMG 22274</strain>
    </source>
</reference>
<dbReference type="RefSeq" id="WP_074985344.1">
    <property type="nucleotide sequence ID" value="NZ_CADFGN010000001.1"/>
</dbReference>
<dbReference type="Proteomes" id="UP000183529">
    <property type="component" value="Unassembled WGS sequence"/>
</dbReference>
<dbReference type="Gene3D" id="3.60.21.10">
    <property type="match status" value="1"/>
</dbReference>
<evidence type="ECO:0000313" key="2">
    <source>
        <dbReference type="EMBL" id="SEK02239.1"/>
    </source>
</evidence>
<dbReference type="EMBL" id="FNZM01000013">
    <property type="protein sequence ID" value="SEK02239.1"/>
    <property type="molecule type" value="Genomic_DNA"/>
</dbReference>
<sequence>MRIQIASDLHLDALDARFAEAPPFPPTPGADVLVLAGDIHRGTQALDAFANWPVPVVYVCGNHEAYGGAWPDVTAALHARAEGTHVHFLERSATVIGNVRFLGCCLWTDYALYGNRARDMQYALDTNSDHSAITLDGRVPFSPEDALLEHQRSVSWLVRELAAPFKGKTIVVTHHGISPDSIHDRFATHPDNPAFLSDLRYLLPYANLWIHGHVHDSFDYRANGARVVTNPRGYPLNAGEAQRADELVWENRAFDPLRTIEV</sequence>
<dbReference type="SUPFAM" id="SSF56300">
    <property type="entry name" value="Metallo-dependent phosphatases"/>
    <property type="match status" value="1"/>
</dbReference>
<dbReference type="InterPro" id="IPR029052">
    <property type="entry name" value="Metallo-depent_PP-like"/>
</dbReference>
<comment type="caution">
    <text evidence="2">The sequence shown here is derived from an EMBL/GenBank/DDBJ whole genome shotgun (WGS) entry which is preliminary data.</text>
</comment>
<organism evidence="2 3">
    <name type="scientific">Paraburkholderia tropica</name>
    <dbReference type="NCBI Taxonomy" id="92647"/>
    <lineage>
        <taxon>Bacteria</taxon>
        <taxon>Pseudomonadati</taxon>
        <taxon>Pseudomonadota</taxon>
        <taxon>Betaproteobacteria</taxon>
        <taxon>Burkholderiales</taxon>
        <taxon>Burkholderiaceae</taxon>
        <taxon>Paraburkholderia</taxon>
    </lineage>
</organism>
<protein>
    <submittedName>
        <fullName evidence="2">3',5'-cyclic AMP phosphodiesterase CpdA</fullName>
    </submittedName>
</protein>
<name>A0AAQ1GJ79_9BURK</name>
<proteinExistence type="predicted"/>
<dbReference type="InterPro" id="IPR004843">
    <property type="entry name" value="Calcineurin-like_PHP"/>
</dbReference>
<dbReference type="PANTHER" id="PTHR37844:SF2">
    <property type="entry name" value="SER_THR PROTEIN PHOSPHATASE SUPERFAMILY (AFU_ORTHOLOGUE AFUA_1G14840)"/>
    <property type="match status" value="1"/>
</dbReference>
<feature type="domain" description="Calcineurin-like phosphoesterase" evidence="1">
    <location>
        <begin position="1"/>
        <end position="216"/>
    </location>
</feature>